<dbReference type="PANTHER" id="PTHR36834">
    <property type="entry name" value="MEMBRANE PROTEIN-RELATED"/>
    <property type="match status" value="1"/>
</dbReference>
<feature type="transmembrane region" description="Helical" evidence="5">
    <location>
        <begin position="296"/>
        <end position="315"/>
    </location>
</feature>
<accession>A0A9D0ZJZ3</accession>
<dbReference type="PANTHER" id="PTHR36834:SF1">
    <property type="entry name" value="INTEGRAL MEMBRANE PROTEIN"/>
    <property type="match status" value="1"/>
</dbReference>
<reference evidence="8" key="1">
    <citation type="submission" date="2020-10" db="EMBL/GenBank/DDBJ databases">
        <authorList>
            <person name="Gilroy R."/>
        </authorList>
    </citation>
    <scope>NUCLEOTIDE SEQUENCE</scope>
    <source>
        <strain evidence="8">ChiSjej6B24-2974</strain>
    </source>
</reference>
<evidence type="ECO:0000256" key="5">
    <source>
        <dbReference type="SAM" id="Phobius"/>
    </source>
</evidence>
<sequence>MSQLAGYIGPISTAMWVFPFVALLFTVPYVISSYRRYGAVLFFRALVVYSFIFYMMCVYFLAILPLPSVEEVAQKTGEWAQLEPFRGLRRALEEGGFSVGDPQSWLRVLDTSSFFHLAANTAMLFPLGIYLRYYFRQGFLQTVRWGFLVSLSIELLQLSGLLFIYPRPYRLFDVDDLITNTLGAALGYLVAPLPMKILPSQEKLDRVAYHKGERVSIIRAAVAAGIDWAVCALASVPVSSLLGVRSGRRILVIYVASVLVYFVFIQYLTRGRTLGKALCRVRLVSEDGGRPRLWQVAVRCVSLYLILLAAPYAGFRAWNAMIDATGWRFFALGAAAVICLGVFAVFVFVCFVNMITRASRLPHERLSHTRNQSTVVRRPAPEGEGGA</sequence>
<dbReference type="GO" id="GO:0016020">
    <property type="term" value="C:membrane"/>
    <property type="evidence" value="ECO:0007669"/>
    <property type="project" value="UniProtKB-SubCell"/>
</dbReference>
<dbReference type="Pfam" id="PF06271">
    <property type="entry name" value="RDD"/>
    <property type="match status" value="1"/>
</dbReference>
<keyword evidence="4 5" id="KW-0472">Membrane</keyword>
<reference evidence="8" key="2">
    <citation type="journal article" date="2021" name="PeerJ">
        <title>Extensive microbial diversity within the chicken gut microbiome revealed by metagenomics and culture.</title>
        <authorList>
            <person name="Gilroy R."/>
            <person name="Ravi A."/>
            <person name="Getino M."/>
            <person name="Pursley I."/>
            <person name="Horton D.L."/>
            <person name="Alikhan N.F."/>
            <person name="Baker D."/>
            <person name="Gharbi K."/>
            <person name="Hall N."/>
            <person name="Watson M."/>
            <person name="Adriaenssens E.M."/>
            <person name="Foster-Nyarko E."/>
            <person name="Jarju S."/>
            <person name="Secka A."/>
            <person name="Antonio M."/>
            <person name="Oren A."/>
            <person name="Chaudhuri R.R."/>
            <person name="La Ragione R."/>
            <person name="Hildebrand F."/>
            <person name="Pallen M.J."/>
        </authorList>
    </citation>
    <scope>NUCLEOTIDE SEQUENCE</scope>
    <source>
        <strain evidence="8">ChiSjej6B24-2974</strain>
    </source>
</reference>
<feature type="transmembrane region" description="Helical" evidence="5">
    <location>
        <begin position="6"/>
        <end position="29"/>
    </location>
</feature>
<feature type="transmembrane region" description="Helical" evidence="5">
    <location>
        <begin position="216"/>
        <end position="238"/>
    </location>
</feature>
<feature type="transmembrane region" description="Helical" evidence="5">
    <location>
        <begin position="327"/>
        <end position="355"/>
    </location>
</feature>
<evidence type="ECO:0000259" key="6">
    <source>
        <dbReference type="Pfam" id="PF04892"/>
    </source>
</evidence>
<dbReference type="InterPro" id="IPR010432">
    <property type="entry name" value="RDD"/>
</dbReference>
<comment type="caution">
    <text evidence="8">The sequence shown here is derived from an EMBL/GenBank/DDBJ whole genome shotgun (WGS) entry which is preliminary data.</text>
</comment>
<dbReference type="AlphaFoldDB" id="A0A9D0ZJZ3"/>
<evidence type="ECO:0000256" key="3">
    <source>
        <dbReference type="ARBA" id="ARBA00022989"/>
    </source>
</evidence>
<dbReference type="InterPro" id="IPR006976">
    <property type="entry name" value="VanZ-like"/>
</dbReference>
<feature type="domain" description="RDD" evidence="7">
    <location>
        <begin position="222"/>
        <end position="351"/>
    </location>
</feature>
<proteinExistence type="predicted"/>
<feature type="transmembrane region" description="Helical" evidence="5">
    <location>
        <begin position="250"/>
        <end position="268"/>
    </location>
</feature>
<evidence type="ECO:0000256" key="4">
    <source>
        <dbReference type="ARBA" id="ARBA00023136"/>
    </source>
</evidence>
<keyword evidence="2 5" id="KW-0812">Transmembrane</keyword>
<comment type="subcellular location">
    <subcellularLocation>
        <location evidence="1">Membrane</location>
        <topology evidence="1">Multi-pass membrane protein</topology>
    </subcellularLocation>
</comment>
<feature type="transmembrane region" description="Helical" evidence="5">
    <location>
        <begin position="114"/>
        <end position="133"/>
    </location>
</feature>
<name>A0A9D0ZJZ3_9FIRM</name>
<feature type="transmembrane region" description="Helical" evidence="5">
    <location>
        <begin position="41"/>
        <end position="62"/>
    </location>
</feature>
<evidence type="ECO:0000259" key="7">
    <source>
        <dbReference type="Pfam" id="PF06271"/>
    </source>
</evidence>
<evidence type="ECO:0000313" key="9">
    <source>
        <dbReference type="Proteomes" id="UP000824260"/>
    </source>
</evidence>
<dbReference type="Pfam" id="PF04892">
    <property type="entry name" value="VanZ"/>
    <property type="match status" value="1"/>
</dbReference>
<gene>
    <name evidence="8" type="ORF">IAA52_00905</name>
</gene>
<dbReference type="EMBL" id="DVFZ01000010">
    <property type="protein sequence ID" value="HIQ81641.1"/>
    <property type="molecule type" value="Genomic_DNA"/>
</dbReference>
<evidence type="ECO:0000256" key="1">
    <source>
        <dbReference type="ARBA" id="ARBA00004141"/>
    </source>
</evidence>
<dbReference type="Proteomes" id="UP000824260">
    <property type="component" value="Unassembled WGS sequence"/>
</dbReference>
<feature type="transmembrane region" description="Helical" evidence="5">
    <location>
        <begin position="177"/>
        <end position="195"/>
    </location>
</feature>
<evidence type="ECO:0000256" key="2">
    <source>
        <dbReference type="ARBA" id="ARBA00022692"/>
    </source>
</evidence>
<keyword evidence="3 5" id="KW-1133">Transmembrane helix</keyword>
<feature type="transmembrane region" description="Helical" evidence="5">
    <location>
        <begin position="145"/>
        <end position="165"/>
    </location>
</feature>
<organism evidence="8 9">
    <name type="scientific">Candidatus Pullichristensenella stercorigallinarum</name>
    <dbReference type="NCBI Taxonomy" id="2840909"/>
    <lineage>
        <taxon>Bacteria</taxon>
        <taxon>Bacillati</taxon>
        <taxon>Bacillota</taxon>
        <taxon>Clostridia</taxon>
        <taxon>Candidatus Pullichristensenella</taxon>
    </lineage>
</organism>
<dbReference type="InterPro" id="IPR053150">
    <property type="entry name" value="Teicoplanin_resist-assoc"/>
</dbReference>
<protein>
    <submittedName>
        <fullName evidence="8">VanZ family protein</fullName>
    </submittedName>
</protein>
<evidence type="ECO:0000313" key="8">
    <source>
        <dbReference type="EMBL" id="HIQ81641.1"/>
    </source>
</evidence>
<feature type="domain" description="VanZ-like" evidence="6">
    <location>
        <begin position="51"/>
        <end position="192"/>
    </location>
</feature>